<evidence type="ECO:0000313" key="1">
    <source>
        <dbReference type="EMBL" id="QTH71485.1"/>
    </source>
</evidence>
<evidence type="ECO:0000313" key="2">
    <source>
        <dbReference type="Proteomes" id="UP000664904"/>
    </source>
</evidence>
<dbReference type="RefSeq" id="WP_208843111.1">
    <property type="nucleotide sequence ID" value="NZ_CP072133.1"/>
</dbReference>
<organism evidence="1 2">
    <name type="scientific">Pseudoalteromonas xiamenensis</name>
    <dbReference type="NCBI Taxonomy" id="882626"/>
    <lineage>
        <taxon>Bacteria</taxon>
        <taxon>Pseudomonadati</taxon>
        <taxon>Pseudomonadota</taxon>
        <taxon>Gammaproteobacteria</taxon>
        <taxon>Alteromonadales</taxon>
        <taxon>Pseudoalteromonadaceae</taxon>
        <taxon>Pseudoalteromonas</taxon>
    </lineage>
</organism>
<dbReference type="Proteomes" id="UP000664904">
    <property type="component" value="Chromosome"/>
</dbReference>
<proteinExistence type="predicted"/>
<keyword evidence="2" id="KW-1185">Reference proteome</keyword>
<accession>A0A975HMU3</accession>
<gene>
    <name evidence="1" type="ORF">J5O05_00345</name>
</gene>
<dbReference type="KEGG" id="pxi:J5O05_00345"/>
<reference evidence="1" key="1">
    <citation type="submission" date="2021-03" db="EMBL/GenBank/DDBJ databases">
        <title>Complete Genome of Pseudoalteromonas xiamenensis STKMTI.2, a new potential marine bacterium producing anti-Vibrio compounds.</title>
        <authorList>
            <person name="Handayani D.P."/>
            <person name="Isnansetyo A."/>
            <person name="Istiqomah I."/>
            <person name="Jumina J."/>
        </authorList>
    </citation>
    <scope>NUCLEOTIDE SEQUENCE</scope>
    <source>
        <strain evidence="1">STKMTI.2</strain>
    </source>
</reference>
<protein>
    <submittedName>
        <fullName evidence="1">Uncharacterized protein</fullName>
    </submittedName>
</protein>
<name>A0A975HMU3_9GAMM</name>
<dbReference type="EMBL" id="CP072133">
    <property type="protein sequence ID" value="QTH71485.1"/>
    <property type="molecule type" value="Genomic_DNA"/>
</dbReference>
<sequence>MTYEYESELHVVTGKAYKNGILFNNDRENVVRLVTLNWPPYIDDSLCNKGWVYQLTVALFHQAGYGVYIEFLP</sequence>
<dbReference type="AlphaFoldDB" id="A0A975HMU3"/>